<dbReference type="RefSeq" id="WP_064008018.1">
    <property type="nucleotide sequence ID" value="NZ_LUUG01000058.1"/>
</dbReference>
<organism evidence="1 2">
    <name type="scientific">Methylomonas methanica</name>
    <dbReference type="NCBI Taxonomy" id="421"/>
    <lineage>
        <taxon>Bacteria</taxon>
        <taxon>Pseudomonadati</taxon>
        <taxon>Pseudomonadota</taxon>
        <taxon>Gammaproteobacteria</taxon>
        <taxon>Methylococcales</taxon>
        <taxon>Methylococcaceae</taxon>
        <taxon>Methylomonas</taxon>
    </lineage>
</organism>
<dbReference type="AlphaFoldDB" id="A0A177MLI5"/>
<accession>A0A177MLI5</accession>
<dbReference type="Proteomes" id="UP000078090">
    <property type="component" value="Unassembled WGS sequence"/>
</dbReference>
<gene>
    <name evidence="1" type="ORF">A1332_11600</name>
</gene>
<dbReference type="OrthoDB" id="7063704at2"/>
<comment type="caution">
    <text evidence="1">The sequence shown here is derived from an EMBL/GenBank/DDBJ whole genome shotgun (WGS) entry which is preliminary data.</text>
</comment>
<protein>
    <submittedName>
        <fullName evidence="1">Uncharacterized protein</fullName>
    </submittedName>
</protein>
<reference evidence="1 2" key="1">
    <citation type="submission" date="2016-03" db="EMBL/GenBank/DDBJ databases">
        <authorList>
            <person name="Ploux O."/>
        </authorList>
    </citation>
    <scope>NUCLEOTIDE SEQUENCE [LARGE SCALE GENOMIC DNA]</scope>
    <source>
        <strain evidence="1 2">R-45363</strain>
    </source>
</reference>
<proteinExistence type="predicted"/>
<evidence type="ECO:0000313" key="1">
    <source>
        <dbReference type="EMBL" id="OAI06452.1"/>
    </source>
</evidence>
<dbReference type="EMBL" id="LUUG01000058">
    <property type="protein sequence ID" value="OAI06452.1"/>
    <property type="molecule type" value="Genomic_DNA"/>
</dbReference>
<sequence length="170" mass="20092">MDILKLSYLIGVYDPANDDTWPWHFQYEYGQYLSAKRRVCGRARAAEFATEKEARDFYFLWKHARAFKFELIPVQYWVTGPDPVYPPEHPRSILRAILAHEPHSVRVTASFWFYDQDIPTLYSAKTLKKHREALLKYGIDIDQPRPAHLEIKPEQPVIQEPEKHGLRIVK</sequence>
<name>A0A177MLI5_METMH</name>
<evidence type="ECO:0000313" key="2">
    <source>
        <dbReference type="Proteomes" id="UP000078090"/>
    </source>
</evidence>